<dbReference type="GO" id="GO:0140662">
    <property type="term" value="F:ATP-dependent protein folding chaperone"/>
    <property type="evidence" value="ECO:0007669"/>
    <property type="project" value="InterPro"/>
</dbReference>
<dbReference type="InterPro" id="IPR043129">
    <property type="entry name" value="ATPase_NBD"/>
</dbReference>
<dbReference type="Gene3D" id="3.90.640.10">
    <property type="entry name" value="Actin, Chain A, domain 4"/>
    <property type="match status" value="2"/>
</dbReference>
<dbReference type="PROSITE" id="PS01036">
    <property type="entry name" value="HSP70_3"/>
    <property type="match status" value="1"/>
</dbReference>
<dbReference type="Gene3D" id="3.30.420.40">
    <property type="match status" value="3"/>
</dbReference>
<protein>
    <submittedName>
        <fullName evidence="4">Hsp70 family protein</fullName>
    </submittedName>
</protein>
<dbReference type="GO" id="GO:0005524">
    <property type="term" value="F:ATP binding"/>
    <property type="evidence" value="ECO:0007669"/>
    <property type="project" value="UniProtKB-KW"/>
</dbReference>
<dbReference type="AlphaFoldDB" id="A0A2W2BMZ4"/>
<comment type="caution">
    <text evidence="4">The sequence shown here is derived from an EMBL/GenBank/DDBJ whole genome shotgun (WGS) entry which is preliminary data.</text>
</comment>
<proteinExistence type="inferred from homology"/>
<sequence>MAKPDMQAIGIDFGTTNTVLAFPEGSDARVQAFERDGERHEALRTTLSFRRNPLAGGQPLAEAGPWAIQDFIDLPEETRFLQSFKSFAASVSFSDTAVFTTRYRFEDLMAAYLARVKAHAGLAQFPKRLAIGRPVTFAGSKPDDALAQRRYAAALAALGFEQVNYVLEPVAAAYFYAQRLVRDAVILVADLGGGTSDFSVLRFRKANGRTAAEALAHSGIGIAGDNFDFRIIDHVVSPRLGKRATYVSWGKELPVPKHYFASFSRWNELCLMRRPEVLRELRELARSSSSQEQLLSLVDLIEGGVSYELYRTVSQAKAALTEHEVVPFRFRMSGVDISGRLNRSSFERWIAPDLEKIGATADAALSKAGLAAKDIDRVFLTGGTSFVPAVRRLFEQRFPAEKIDTGEQLLSIAKGLALIAGSAEPEAWAA</sequence>
<evidence type="ECO:0000256" key="3">
    <source>
        <dbReference type="ARBA" id="ARBA00022840"/>
    </source>
</evidence>
<comment type="similarity">
    <text evidence="1">Belongs to the heat shock protein 70 family.</text>
</comment>
<evidence type="ECO:0000313" key="5">
    <source>
        <dbReference type="Proteomes" id="UP000248795"/>
    </source>
</evidence>
<reference evidence="5" key="1">
    <citation type="submission" date="2018-06" db="EMBL/GenBank/DDBJ databases">
        <title>Aestuariibacter litoralis strain KCTC 52945T.</title>
        <authorList>
            <person name="Li X."/>
            <person name="Salam N."/>
            <person name="Li J.-L."/>
            <person name="Chen Y.-M."/>
            <person name="Yang Z.-W."/>
            <person name="Zhang L.-Y."/>
            <person name="Han M.-X."/>
            <person name="Xiao M."/>
            <person name="Li W.-J."/>
        </authorList>
    </citation>
    <scope>NUCLEOTIDE SEQUENCE [LARGE SCALE GENOMIC DNA]</scope>
    <source>
        <strain evidence="5">KCTC 52945</strain>
    </source>
</reference>
<dbReference type="PANTHER" id="PTHR42749">
    <property type="entry name" value="CELL SHAPE-DETERMINING PROTEIN MREB"/>
    <property type="match status" value="1"/>
</dbReference>
<keyword evidence="5" id="KW-1185">Reference proteome</keyword>
<organism evidence="4 5">
    <name type="scientific">Aestuariivirga litoralis</name>
    <dbReference type="NCBI Taxonomy" id="2650924"/>
    <lineage>
        <taxon>Bacteria</taxon>
        <taxon>Pseudomonadati</taxon>
        <taxon>Pseudomonadota</taxon>
        <taxon>Alphaproteobacteria</taxon>
        <taxon>Hyphomicrobiales</taxon>
        <taxon>Aestuariivirgaceae</taxon>
        <taxon>Aestuariivirga</taxon>
    </lineage>
</organism>
<dbReference type="InterPro" id="IPR013126">
    <property type="entry name" value="Hsp_70_fam"/>
</dbReference>
<name>A0A2W2BMZ4_9HYPH</name>
<dbReference type="PANTHER" id="PTHR42749:SF1">
    <property type="entry name" value="CELL SHAPE-DETERMINING PROTEIN MREB"/>
    <property type="match status" value="1"/>
</dbReference>
<dbReference type="Pfam" id="PF00012">
    <property type="entry name" value="HSP70"/>
    <property type="match status" value="2"/>
</dbReference>
<dbReference type="EMBL" id="QKVK01000002">
    <property type="protein sequence ID" value="PZF77619.1"/>
    <property type="molecule type" value="Genomic_DNA"/>
</dbReference>
<dbReference type="SUPFAM" id="SSF53067">
    <property type="entry name" value="Actin-like ATPase domain"/>
    <property type="match status" value="2"/>
</dbReference>
<evidence type="ECO:0000256" key="1">
    <source>
        <dbReference type="ARBA" id="ARBA00007381"/>
    </source>
</evidence>
<keyword evidence="3" id="KW-0067">ATP-binding</keyword>
<accession>A0A2W2BMZ4</accession>
<dbReference type="InterPro" id="IPR018181">
    <property type="entry name" value="Heat_shock_70_CS"/>
</dbReference>
<evidence type="ECO:0000313" key="4">
    <source>
        <dbReference type="EMBL" id="PZF77619.1"/>
    </source>
</evidence>
<gene>
    <name evidence="4" type="ORF">DK847_04030</name>
</gene>
<keyword evidence="2" id="KW-0547">Nucleotide-binding</keyword>
<dbReference type="Proteomes" id="UP000248795">
    <property type="component" value="Unassembled WGS sequence"/>
</dbReference>
<evidence type="ECO:0000256" key="2">
    <source>
        <dbReference type="ARBA" id="ARBA00022741"/>
    </source>
</evidence>